<reference evidence="1 2" key="1">
    <citation type="submission" date="2023-08" db="EMBL/GenBank/DDBJ databases">
        <title>Pleionea litopenaei sp. nov., isolated from stomach of juvenile Litopenaeus vannamei.</title>
        <authorList>
            <person name="Rho A.M."/>
            <person name="Hwang C.Y."/>
        </authorList>
    </citation>
    <scope>NUCLEOTIDE SEQUENCE [LARGE SCALE GENOMIC DNA]</scope>
    <source>
        <strain evidence="1 2">HL-JVS1</strain>
    </source>
</reference>
<sequence length="104" mass="11657">MNIEQNQELFDKKQEEFIVELAGIIKNAFEEHELPEDVVYDATDKLVFNIGALLDGSATAGELDDPTYAYLAFRKSDDADELVVSPIGSYVHEVAMNIVEDVFE</sequence>
<evidence type="ECO:0000313" key="2">
    <source>
        <dbReference type="Proteomes" id="UP001239782"/>
    </source>
</evidence>
<organism evidence="1 2">
    <name type="scientific">Pleionea litopenaei</name>
    <dbReference type="NCBI Taxonomy" id="3070815"/>
    <lineage>
        <taxon>Bacteria</taxon>
        <taxon>Pseudomonadati</taxon>
        <taxon>Pseudomonadota</taxon>
        <taxon>Gammaproteobacteria</taxon>
        <taxon>Oceanospirillales</taxon>
        <taxon>Pleioneaceae</taxon>
        <taxon>Pleionea</taxon>
    </lineage>
</organism>
<proteinExistence type="predicted"/>
<protein>
    <submittedName>
        <fullName evidence="1">Uncharacterized protein</fullName>
    </submittedName>
</protein>
<name>A0AA51RWD2_9GAMM</name>
<dbReference type="EMBL" id="CP133548">
    <property type="protein sequence ID" value="WMS88817.1"/>
    <property type="molecule type" value="Genomic_DNA"/>
</dbReference>
<keyword evidence="2" id="KW-1185">Reference proteome</keyword>
<accession>A0AA51RWD2</accession>
<evidence type="ECO:0000313" key="1">
    <source>
        <dbReference type="EMBL" id="WMS88817.1"/>
    </source>
</evidence>
<dbReference type="AlphaFoldDB" id="A0AA51RWD2"/>
<dbReference type="Proteomes" id="UP001239782">
    <property type="component" value="Chromosome"/>
</dbReference>
<dbReference type="KEGG" id="plei:Q9312_07835"/>
<dbReference type="RefSeq" id="WP_309204038.1">
    <property type="nucleotide sequence ID" value="NZ_CP133548.1"/>
</dbReference>
<gene>
    <name evidence="1" type="ORF">Q9312_07835</name>
</gene>